<gene>
    <name evidence="1" type="ORF">MNBD_IGNAVI01-2032</name>
</gene>
<evidence type="ECO:0000313" key="1">
    <source>
        <dbReference type="EMBL" id="VAX17607.1"/>
    </source>
</evidence>
<protein>
    <submittedName>
        <fullName evidence="1">Uncharacterized protein</fullName>
    </submittedName>
</protein>
<accession>A0A3B1CLL5</accession>
<organism evidence="1">
    <name type="scientific">hydrothermal vent metagenome</name>
    <dbReference type="NCBI Taxonomy" id="652676"/>
    <lineage>
        <taxon>unclassified sequences</taxon>
        <taxon>metagenomes</taxon>
        <taxon>ecological metagenomes</taxon>
    </lineage>
</organism>
<dbReference type="AlphaFoldDB" id="A0A3B1CLL5"/>
<reference evidence="1" key="1">
    <citation type="submission" date="2018-06" db="EMBL/GenBank/DDBJ databases">
        <authorList>
            <person name="Zhirakovskaya E."/>
        </authorList>
    </citation>
    <scope>NUCLEOTIDE SEQUENCE</scope>
</reference>
<proteinExistence type="predicted"/>
<sequence>MKIIYSLLVVLIIGNNLSAQDFSMRVKYSGRLNNEIYSEYSHISFEGLFGDWKYFRIGPTIGFIDVDFNGKGALYNHPETQTSIGFIGYFFPFGKRKFKYFNIQFGFKLLHLTNVFRIPINGMHYSYPVPEQPLYSNFHVTNNFSSDIILTLELMPNNKINYIFEISYNTRYFDFEYRKNNYEPDYSYEVHKESKALSTFLFGIGLQFIF</sequence>
<dbReference type="EMBL" id="UOGD01000081">
    <property type="protein sequence ID" value="VAX17607.1"/>
    <property type="molecule type" value="Genomic_DNA"/>
</dbReference>
<name>A0A3B1CLL5_9ZZZZ</name>